<keyword evidence="2" id="KW-0732">Signal</keyword>
<gene>
    <name evidence="3" type="ORF">EKK97_14705</name>
</gene>
<evidence type="ECO:0000256" key="2">
    <source>
        <dbReference type="SAM" id="SignalP"/>
    </source>
</evidence>
<evidence type="ECO:0000313" key="3">
    <source>
        <dbReference type="EMBL" id="QHC50595.1"/>
    </source>
</evidence>
<dbReference type="EMBL" id="CP035042">
    <property type="protein sequence ID" value="QHC50595.1"/>
    <property type="molecule type" value="Genomic_DNA"/>
</dbReference>
<accession>A0A6I6SSK9</accession>
<dbReference type="AlphaFoldDB" id="A0A6I6SSK9"/>
<name>A0A6I6SSK9_9GAMM</name>
<keyword evidence="4" id="KW-1185">Reference proteome</keyword>
<reference evidence="3 4" key="1">
    <citation type="submission" date="2019-01" db="EMBL/GenBank/DDBJ databases">
        <title>Complete genome of a denitifying bacterium Halomons sp. BC-M4-5.</title>
        <authorList>
            <person name="Wang L."/>
            <person name="Shao Z."/>
        </authorList>
    </citation>
    <scope>NUCLEOTIDE SEQUENCE [LARGE SCALE GENOMIC DNA]</scope>
    <source>
        <strain evidence="3 4">BC-M4-5</strain>
    </source>
</reference>
<organism evidence="3 4">
    <name type="scientific">Billgrantia tianxiuensis</name>
    <dbReference type="NCBI Taxonomy" id="2497861"/>
    <lineage>
        <taxon>Bacteria</taxon>
        <taxon>Pseudomonadati</taxon>
        <taxon>Pseudomonadota</taxon>
        <taxon>Gammaproteobacteria</taxon>
        <taxon>Oceanospirillales</taxon>
        <taxon>Halomonadaceae</taxon>
        <taxon>Billgrantia</taxon>
    </lineage>
</organism>
<evidence type="ECO:0000313" key="4">
    <source>
        <dbReference type="Proteomes" id="UP000464013"/>
    </source>
</evidence>
<sequence length="191" mass="20313">MIKIPDAILTASGLALLLLPLHASADTLALPSDAVIGAQVIDDVVVEGDDGRRDDILLRPAIGLAEATHELPEYCVVVGDARQEGDRLRLTTKALTCIETNGGESDIYSGEISAAAYEADGSYGLAVCDADRCVLPSDHLFQLRLASRLEIEEQDNPSARINEQRRQAEGAGVANPIPAERPDPDSDPDTD</sequence>
<feature type="signal peptide" evidence="2">
    <location>
        <begin position="1"/>
        <end position="25"/>
    </location>
</feature>
<dbReference type="Proteomes" id="UP000464013">
    <property type="component" value="Chromosome"/>
</dbReference>
<feature type="chain" id="PRO_5026267206" evidence="2">
    <location>
        <begin position="26"/>
        <end position="191"/>
    </location>
</feature>
<dbReference type="OrthoDB" id="6118120at2"/>
<evidence type="ECO:0000256" key="1">
    <source>
        <dbReference type="SAM" id="MobiDB-lite"/>
    </source>
</evidence>
<dbReference type="KEGG" id="htx:EKK97_14705"/>
<feature type="region of interest" description="Disordered" evidence="1">
    <location>
        <begin position="152"/>
        <end position="191"/>
    </location>
</feature>
<proteinExistence type="predicted"/>
<dbReference type="RefSeq" id="WP_159553004.1">
    <property type="nucleotide sequence ID" value="NZ_CP035042.1"/>
</dbReference>
<protein>
    <submittedName>
        <fullName evidence="3">Uncharacterized protein</fullName>
    </submittedName>
</protein>